<dbReference type="InterPro" id="IPR012944">
    <property type="entry name" value="SusD_RagB_dom"/>
</dbReference>
<evidence type="ECO:0000313" key="9">
    <source>
        <dbReference type="EMBL" id="MBB4026887.1"/>
    </source>
</evidence>
<keyword evidence="5" id="KW-0998">Cell outer membrane</keyword>
<dbReference type="Gene3D" id="1.25.40.390">
    <property type="match status" value="1"/>
</dbReference>
<feature type="chain" id="PRO_5030580343" description="RagB/SusD family nutrient uptake outer membrane protein" evidence="6">
    <location>
        <begin position="20"/>
        <end position="466"/>
    </location>
</feature>
<dbReference type="Proteomes" id="UP000546007">
    <property type="component" value="Unassembled WGS sequence"/>
</dbReference>
<dbReference type="PROSITE" id="PS51257">
    <property type="entry name" value="PROKAR_LIPOPROTEIN"/>
    <property type="match status" value="1"/>
</dbReference>
<evidence type="ECO:0000256" key="1">
    <source>
        <dbReference type="ARBA" id="ARBA00004442"/>
    </source>
</evidence>
<evidence type="ECO:0000256" key="5">
    <source>
        <dbReference type="ARBA" id="ARBA00023237"/>
    </source>
</evidence>
<keyword evidence="4" id="KW-0472">Membrane</keyword>
<evidence type="ECO:0000256" key="6">
    <source>
        <dbReference type="SAM" id="SignalP"/>
    </source>
</evidence>
<evidence type="ECO:0000256" key="4">
    <source>
        <dbReference type="ARBA" id="ARBA00023136"/>
    </source>
</evidence>
<evidence type="ECO:0008006" key="11">
    <source>
        <dbReference type="Google" id="ProtNLM"/>
    </source>
</evidence>
<evidence type="ECO:0000256" key="3">
    <source>
        <dbReference type="ARBA" id="ARBA00022729"/>
    </source>
</evidence>
<protein>
    <recommendedName>
        <fullName evidence="11">RagB/SusD family nutrient uptake outer membrane protein</fullName>
    </recommendedName>
</protein>
<feature type="signal peptide" evidence="6">
    <location>
        <begin position="1"/>
        <end position="19"/>
    </location>
</feature>
<organism evidence="9 10">
    <name type="scientific">Butyricimonas faecihominis</name>
    <dbReference type="NCBI Taxonomy" id="1472416"/>
    <lineage>
        <taxon>Bacteria</taxon>
        <taxon>Pseudomonadati</taxon>
        <taxon>Bacteroidota</taxon>
        <taxon>Bacteroidia</taxon>
        <taxon>Bacteroidales</taxon>
        <taxon>Odoribacteraceae</taxon>
        <taxon>Butyricimonas</taxon>
    </lineage>
</organism>
<dbReference type="RefSeq" id="WP_124318214.1">
    <property type="nucleotide sequence ID" value="NZ_AP028155.1"/>
</dbReference>
<comment type="caution">
    <text evidence="9">The sequence shown here is derived from an EMBL/GenBank/DDBJ whole genome shotgun (WGS) entry which is preliminary data.</text>
</comment>
<dbReference type="SUPFAM" id="SSF48452">
    <property type="entry name" value="TPR-like"/>
    <property type="match status" value="1"/>
</dbReference>
<dbReference type="InterPro" id="IPR033985">
    <property type="entry name" value="SusD-like_N"/>
</dbReference>
<dbReference type="AlphaFoldDB" id="A0A7W6MZH8"/>
<keyword evidence="3 6" id="KW-0732">Signal</keyword>
<name>A0A7W6MZH8_9BACT</name>
<dbReference type="OrthoDB" id="5694214at2"/>
<sequence length="466" mass="53641">MIKKSIYILCTSLALGCSACDDWLTVVPETTLIADNLLETDEGILQVLDGAYVLAASNVYKPTGYLGGGGCVEEMADTWTKDNSSWANHEYDIDNSGVANTLDVMFMQIYKIINTLNPIIEACDKNKDKYREEYYNIVKGEALAFRACLHLDLIRIWGPMPKNINPSTEYLPYVIQNSIQNYQYYTFDKYMELLLRDLNEAEELLKKSDPIVTHVESSDWSDREAHFNYYGVLGLQARARLWMNDTEGAMRYAKMVIEAKGEDGTAVFTLATADNYVDRTFYPEHLCSINQDNFDYQQTGFANSQNLNSYNNRNYSTFVSDLFDGNVNDLRLKQQWSYLRSYTGQYVRITRKYDDMYPSNSSAARNMPLVRLAEMYLILMEVGTLEEANVAYETLCAARGVDYVALTENDRTDRVLMEWIRELIAEGQNFYTYKRFAVKRMLWQDAETADCGEEQYVLPLPPSERR</sequence>
<comment type="similarity">
    <text evidence="2">Belongs to the SusD family.</text>
</comment>
<reference evidence="9 10" key="1">
    <citation type="submission" date="2020-08" db="EMBL/GenBank/DDBJ databases">
        <title>Genomic Encyclopedia of Type Strains, Phase IV (KMG-IV): sequencing the most valuable type-strain genomes for metagenomic binning, comparative biology and taxonomic classification.</title>
        <authorList>
            <person name="Goeker M."/>
        </authorList>
    </citation>
    <scope>NUCLEOTIDE SEQUENCE [LARGE SCALE GENOMIC DNA]</scope>
    <source>
        <strain evidence="9 10">DSM 105721</strain>
    </source>
</reference>
<dbReference type="GO" id="GO:0009279">
    <property type="term" value="C:cell outer membrane"/>
    <property type="evidence" value="ECO:0007669"/>
    <property type="project" value="UniProtKB-SubCell"/>
</dbReference>
<gene>
    <name evidence="9" type="ORF">GGR14_002690</name>
</gene>
<accession>A0A7W6MZH8</accession>
<comment type="subcellular location">
    <subcellularLocation>
        <location evidence="1">Cell outer membrane</location>
    </subcellularLocation>
</comment>
<keyword evidence="10" id="KW-1185">Reference proteome</keyword>
<dbReference type="GeneID" id="93102305"/>
<evidence type="ECO:0000256" key="2">
    <source>
        <dbReference type="ARBA" id="ARBA00006275"/>
    </source>
</evidence>
<dbReference type="Pfam" id="PF07980">
    <property type="entry name" value="SusD_RagB"/>
    <property type="match status" value="1"/>
</dbReference>
<proteinExistence type="inferred from homology"/>
<dbReference type="Pfam" id="PF14322">
    <property type="entry name" value="SusD-like_3"/>
    <property type="match status" value="1"/>
</dbReference>
<feature type="domain" description="SusD-like N-terminal" evidence="8">
    <location>
        <begin position="38"/>
        <end position="209"/>
    </location>
</feature>
<evidence type="ECO:0000313" key="10">
    <source>
        <dbReference type="Proteomes" id="UP000546007"/>
    </source>
</evidence>
<dbReference type="InterPro" id="IPR011990">
    <property type="entry name" value="TPR-like_helical_dom_sf"/>
</dbReference>
<evidence type="ECO:0000259" key="8">
    <source>
        <dbReference type="Pfam" id="PF14322"/>
    </source>
</evidence>
<evidence type="ECO:0000259" key="7">
    <source>
        <dbReference type="Pfam" id="PF07980"/>
    </source>
</evidence>
<dbReference type="EMBL" id="JACIES010000007">
    <property type="protein sequence ID" value="MBB4026887.1"/>
    <property type="molecule type" value="Genomic_DNA"/>
</dbReference>
<feature type="domain" description="RagB/SusD" evidence="7">
    <location>
        <begin position="337"/>
        <end position="445"/>
    </location>
</feature>